<gene>
    <name evidence="3" type="ORF">PGLA2088_LOCUS11718</name>
</gene>
<feature type="non-terminal residue" evidence="3">
    <location>
        <position position="1"/>
    </location>
</feature>
<name>A0A813IUW2_POLGL</name>
<accession>A0A813IUW2</accession>
<evidence type="ECO:0000256" key="1">
    <source>
        <dbReference type="SAM" id="Coils"/>
    </source>
</evidence>
<organism evidence="3 4">
    <name type="scientific">Polarella glacialis</name>
    <name type="common">Dinoflagellate</name>
    <dbReference type="NCBI Taxonomy" id="89957"/>
    <lineage>
        <taxon>Eukaryota</taxon>
        <taxon>Sar</taxon>
        <taxon>Alveolata</taxon>
        <taxon>Dinophyceae</taxon>
        <taxon>Suessiales</taxon>
        <taxon>Suessiaceae</taxon>
        <taxon>Polarella</taxon>
    </lineage>
</organism>
<evidence type="ECO:0000313" key="3">
    <source>
        <dbReference type="EMBL" id="CAE8655637.1"/>
    </source>
</evidence>
<dbReference type="Proteomes" id="UP000626109">
    <property type="component" value="Unassembled WGS sequence"/>
</dbReference>
<evidence type="ECO:0000256" key="2">
    <source>
        <dbReference type="SAM" id="MobiDB-lite"/>
    </source>
</evidence>
<feature type="coiled-coil region" evidence="1">
    <location>
        <begin position="139"/>
        <end position="173"/>
    </location>
</feature>
<proteinExistence type="predicted"/>
<feature type="non-terminal residue" evidence="3">
    <location>
        <position position="189"/>
    </location>
</feature>
<comment type="caution">
    <text evidence="3">The sequence shown here is derived from an EMBL/GenBank/DDBJ whole genome shotgun (WGS) entry which is preliminary data.</text>
</comment>
<protein>
    <submittedName>
        <fullName evidence="3">Uncharacterized protein</fullName>
    </submittedName>
</protein>
<sequence length="189" mass="20011">AAQGTSSAREAPMTPSPVSSAPRRGSVGASLRPRAVQQRRALSATSGKALLRSPEQSSVKNGPTPWRPSGGGAASQVFSPPARSTSRAGRSASSASLVYGRVQAGKVSQPLQDHFARHAPCTVVDRTSPEKDMRKMKAASDLFQENQALRTLAERLQRELAAVEEEGKRYFDELLAAEALSVSEGADRG</sequence>
<feature type="compositionally biased region" description="Low complexity" evidence="2">
    <location>
        <begin position="79"/>
        <end position="94"/>
    </location>
</feature>
<reference evidence="3" key="1">
    <citation type="submission" date="2021-02" db="EMBL/GenBank/DDBJ databases">
        <authorList>
            <person name="Dougan E. K."/>
            <person name="Rhodes N."/>
            <person name="Thang M."/>
            <person name="Chan C."/>
        </authorList>
    </citation>
    <scope>NUCLEOTIDE SEQUENCE</scope>
</reference>
<feature type="region of interest" description="Disordered" evidence="2">
    <location>
        <begin position="1"/>
        <end position="94"/>
    </location>
</feature>
<dbReference type="EMBL" id="CAJNNW010013674">
    <property type="protein sequence ID" value="CAE8655637.1"/>
    <property type="molecule type" value="Genomic_DNA"/>
</dbReference>
<dbReference type="AlphaFoldDB" id="A0A813IUW2"/>
<evidence type="ECO:0000313" key="4">
    <source>
        <dbReference type="Proteomes" id="UP000626109"/>
    </source>
</evidence>
<keyword evidence="1" id="KW-0175">Coiled coil</keyword>